<dbReference type="AlphaFoldDB" id="A0AAX4H905"/>
<reference evidence="2 3" key="1">
    <citation type="submission" date="2023-10" db="EMBL/GenBank/DDBJ databases">
        <title>Draft Genome Sequence of Candida saopaulonensis from a very Premature Infant with Sepsis.</title>
        <authorList>
            <person name="Ning Y."/>
            <person name="Dai R."/>
            <person name="Xiao M."/>
            <person name="Xu Y."/>
            <person name="Yan Q."/>
            <person name="Zhang L."/>
        </authorList>
    </citation>
    <scope>NUCLEOTIDE SEQUENCE [LARGE SCALE GENOMIC DNA]</scope>
    <source>
        <strain evidence="2 3">19XY460</strain>
    </source>
</reference>
<dbReference type="KEGG" id="asau:88173342"/>
<evidence type="ECO:0000256" key="1">
    <source>
        <dbReference type="SAM" id="MobiDB-lite"/>
    </source>
</evidence>
<dbReference type="EMBL" id="CP138896">
    <property type="protein sequence ID" value="WPK24978.1"/>
    <property type="molecule type" value="Genomic_DNA"/>
</dbReference>
<name>A0AAX4H905_9ASCO</name>
<dbReference type="Proteomes" id="UP001338582">
    <property type="component" value="Chromosome 3"/>
</dbReference>
<sequence length="367" mass="41458">MIEVLQSEAPLSPRKSRFKLLSDRFVSFIHNLNHAARHANTLSASASFKRHRSRSKCTDPKELKSAKVVKEDSEPICVTNPTSLKKQSRVSRDEFADFLVHKLEDDYIFWIDDSTLVQSQEVPKLAPEVVPETPEDDFESCIDNTSLLLFSENFMSSGSIIADSLTLLGLNTHPLDPTDNKLAVSDQSLEKELPFYSAQALEPGAFEVCDDLSHAFDDDSFEVERNIGADANIDIDANGSDDERSDVALMTPPFSFESDEDECSLVRWKEKKPRGKCDDDVLIVRTKRREDPDDSPSPTKNTSSETEHESKVVQAMPAVPEDAEVDIAGPMIENKLMVKRKPKRSLLQKRKLSRLKHSQRKKKKNRR</sequence>
<protein>
    <submittedName>
        <fullName evidence="2">Uncharacterized protein</fullName>
    </submittedName>
</protein>
<keyword evidence="3" id="KW-1185">Reference proteome</keyword>
<dbReference type="RefSeq" id="XP_062877361.1">
    <property type="nucleotide sequence ID" value="XM_063021291.1"/>
</dbReference>
<dbReference type="GeneID" id="88173342"/>
<feature type="region of interest" description="Disordered" evidence="1">
    <location>
        <begin position="279"/>
        <end position="367"/>
    </location>
</feature>
<gene>
    <name evidence="2" type="ORF">PUMCH_002277</name>
</gene>
<evidence type="ECO:0000313" key="2">
    <source>
        <dbReference type="EMBL" id="WPK24978.1"/>
    </source>
</evidence>
<evidence type="ECO:0000313" key="3">
    <source>
        <dbReference type="Proteomes" id="UP001338582"/>
    </source>
</evidence>
<organism evidence="2 3">
    <name type="scientific">Australozyma saopauloensis</name>
    <dbReference type="NCBI Taxonomy" id="291208"/>
    <lineage>
        <taxon>Eukaryota</taxon>
        <taxon>Fungi</taxon>
        <taxon>Dikarya</taxon>
        <taxon>Ascomycota</taxon>
        <taxon>Saccharomycotina</taxon>
        <taxon>Pichiomycetes</taxon>
        <taxon>Metschnikowiaceae</taxon>
        <taxon>Australozyma</taxon>
    </lineage>
</organism>
<proteinExistence type="predicted"/>
<feature type="compositionally biased region" description="Basic residues" evidence="1">
    <location>
        <begin position="337"/>
        <end position="367"/>
    </location>
</feature>
<accession>A0AAX4H905</accession>